<dbReference type="PROSITE" id="PS00211">
    <property type="entry name" value="ABC_TRANSPORTER_1"/>
    <property type="match status" value="1"/>
</dbReference>
<comment type="caution">
    <text evidence="12">The sequence shown here is derived from an EMBL/GenBank/DDBJ whole genome shotgun (WGS) entry which is preliminary data.</text>
</comment>
<dbReference type="GO" id="GO:0005886">
    <property type="term" value="C:plasma membrane"/>
    <property type="evidence" value="ECO:0007669"/>
    <property type="project" value="UniProtKB-SubCell"/>
</dbReference>
<feature type="transmembrane region" description="Helical" evidence="9">
    <location>
        <begin position="284"/>
        <end position="305"/>
    </location>
</feature>
<feature type="transmembrane region" description="Helical" evidence="9">
    <location>
        <begin position="28"/>
        <end position="51"/>
    </location>
</feature>
<dbReference type="Pfam" id="PF00005">
    <property type="entry name" value="ABC_tran"/>
    <property type="match status" value="1"/>
</dbReference>
<comment type="subcellular location">
    <subcellularLocation>
        <location evidence="1">Cell membrane</location>
        <topology evidence="1">Multi-pass membrane protein</topology>
    </subcellularLocation>
</comment>
<evidence type="ECO:0000313" key="12">
    <source>
        <dbReference type="EMBL" id="MBC1399079.1"/>
    </source>
</evidence>
<evidence type="ECO:0000313" key="13">
    <source>
        <dbReference type="Proteomes" id="UP000571128"/>
    </source>
</evidence>
<evidence type="ECO:0000256" key="4">
    <source>
        <dbReference type="ARBA" id="ARBA00022692"/>
    </source>
</evidence>
<keyword evidence="5" id="KW-0547">Nucleotide-binding</keyword>
<proteinExistence type="predicted"/>
<dbReference type="InterPro" id="IPR017871">
    <property type="entry name" value="ABC_transporter-like_CS"/>
</dbReference>
<feature type="transmembrane region" description="Helical" evidence="9">
    <location>
        <begin position="143"/>
        <end position="163"/>
    </location>
</feature>
<dbReference type="InterPro" id="IPR011527">
    <property type="entry name" value="ABC1_TM_dom"/>
</dbReference>
<dbReference type="Gene3D" id="3.40.50.300">
    <property type="entry name" value="P-loop containing nucleotide triphosphate hydrolases"/>
    <property type="match status" value="1"/>
</dbReference>
<keyword evidence="2" id="KW-0813">Transport</keyword>
<evidence type="ECO:0000256" key="6">
    <source>
        <dbReference type="ARBA" id="ARBA00022840"/>
    </source>
</evidence>
<dbReference type="SUPFAM" id="SSF52540">
    <property type="entry name" value="P-loop containing nucleoside triphosphate hydrolases"/>
    <property type="match status" value="1"/>
</dbReference>
<dbReference type="PANTHER" id="PTHR43394">
    <property type="entry name" value="ATP-DEPENDENT PERMEASE MDL1, MITOCHONDRIAL"/>
    <property type="match status" value="1"/>
</dbReference>
<protein>
    <submittedName>
        <fullName evidence="12">ABC transporter ATP-binding protein</fullName>
    </submittedName>
</protein>
<reference evidence="12 13" key="1">
    <citation type="submission" date="2020-03" db="EMBL/GenBank/DDBJ databases">
        <title>Soil Listeria distribution.</title>
        <authorList>
            <person name="Liao J."/>
            <person name="Wiedmann M."/>
        </authorList>
    </citation>
    <scope>NUCLEOTIDE SEQUENCE [LARGE SCALE GENOMIC DNA]</scope>
    <source>
        <strain evidence="12 13">FSL L7-1645</strain>
    </source>
</reference>
<evidence type="ECO:0000256" key="1">
    <source>
        <dbReference type="ARBA" id="ARBA00004651"/>
    </source>
</evidence>
<keyword evidence="3" id="KW-1003">Cell membrane</keyword>
<keyword evidence="8 9" id="KW-0472">Membrane</keyword>
<name>A0A841YFM6_9LIST</name>
<dbReference type="GO" id="GO:0015421">
    <property type="term" value="F:ABC-type oligopeptide transporter activity"/>
    <property type="evidence" value="ECO:0007669"/>
    <property type="project" value="TreeGrafter"/>
</dbReference>
<dbReference type="InterPro" id="IPR027417">
    <property type="entry name" value="P-loop_NTPase"/>
</dbReference>
<dbReference type="EMBL" id="JAARPY010000008">
    <property type="protein sequence ID" value="MBC1399079.1"/>
    <property type="molecule type" value="Genomic_DNA"/>
</dbReference>
<sequence>MTKQINTNTTYTWKKFFALLGSVKPANWIIVIALLTSILTTLAGLVVPLFTKDLIDGFSFSKINASLVIIIVAAFVIQAVANGFSVFLLNYMGQKMVATIRIRLWKKIIHLPVPYYDNTKTGKTVSRMINDTILLKELIADHLPQFVTGIISVIGAVTILLFMDWKMTLVILISVPLTALVVAPLGQKMFKISKGLQKETADFTGMISQTLSESRLVKASNAENLEEKRGKEGINRLFGFGIREAKVVSVLAPLIFFVVMGVIVVIIGYGGIRVTSGTLSTGTLIAFLLYLFQIIVPVTSFVTFFTQLQKSKGATERISQILEQDSENLQNGIEKDISGEKIQVQDVSFAYADGDTILDKVNFTANPGEVVAFAGPSGGGKSTLFALLERFYEPQNGAIYVGETPLVDIQTESWRSQIGYVSQESAMLSGTIRDNLTYGLKREVDDDELWRVTKLAYADEFIRKLPEKLQTEVGERGIKLSGGQRQRIAIARAFLRNPKVLMLDEATASLDSQSEQIVQQALMNLMSGRTTFVIAHRLSTIVSANQILFIENGRITGRGTHKELVESHPLYASFAEQQLQ</sequence>
<dbReference type="SMART" id="SM00382">
    <property type="entry name" value="AAA"/>
    <property type="match status" value="1"/>
</dbReference>
<dbReference type="FunFam" id="1.20.1560.10:FF:000011">
    <property type="entry name" value="Multidrug ABC transporter ATP-binding protein"/>
    <property type="match status" value="1"/>
</dbReference>
<evidence type="ECO:0000256" key="3">
    <source>
        <dbReference type="ARBA" id="ARBA00022475"/>
    </source>
</evidence>
<dbReference type="FunFam" id="3.40.50.300:FF:000221">
    <property type="entry name" value="Multidrug ABC transporter ATP-binding protein"/>
    <property type="match status" value="1"/>
</dbReference>
<feature type="transmembrane region" description="Helical" evidence="9">
    <location>
        <begin position="250"/>
        <end position="272"/>
    </location>
</feature>
<dbReference type="InterPro" id="IPR036640">
    <property type="entry name" value="ABC1_TM_sf"/>
</dbReference>
<dbReference type="Proteomes" id="UP000571128">
    <property type="component" value="Unassembled WGS sequence"/>
</dbReference>
<dbReference type="PROSITE" id="PS50893">
    <property type="entry name" value="ABC_TRANSPORTER_2"/>
    <property type="match status" value="1"/>
</dbReference>
<evidence type="ECO:0000256" key="5">
    <source>
        <dbReference type="ARBA" id="ARBA00022741"/>
    </source>
</evidence>
<dbReference type="AlphaFoldDB" id="A0A841YFM6"/>
<feature type="domain" description="ABC transmembrane type-1" evidence="11">
    <location>
        <begin position="31"/>
        <end position="310"/>
    </location>
</feature>
<accession>A0A841YFM6</accession>
<evidence type="ECO:0000256" key="8">
    <source>
        <dbReference type="ARBA" id="ARBA00023136"/>
    </source>
</evidence>
<dbReference type="InterPro" id="IPR003593">
    <property type="entry name" value="AAA+_ATPase"/>
</dbReference>
<evidence type="ECO:0000256" key="2">
    <source>
        <dbReference type="ARBA" id="ARBA00022448"/>
    </source>
</evidence>
<dbReference type="Gene3D" id="1.20.1560.10">
    <property type="entry name" value="ABC transporter type 1, transmembrane domain"/>
    <property type="match status" value="1"/>
</dbReference>
<keyword evidence="7 9" id="KW-1133">Transmembrane helix</keyword>
<feature type="domain" description="ABC transporter" evidence="10">
    <location>
        <begin position="342"/>
        <end position="577"/>
    </location>
</feature>
<dbReference type="GO" id="GO:0005524">
    <property type="term" value="F:ATP binding"/>
    <property type="evidence" value="ECO:0007669"/>
    <property type="project" value="UniProtKB-KW"/>
</dbReference>
<dbReference type="PROSITE" id="PS50929">
    <property type="entry name" value="ABC_TM1F"/>
    <property type="match status" value="1"/>
</dbReference>
<dbReference type="InterPro" id="IPR039421">
    <property type="entry name" value="Type_1_exporter"/>
</dbReference>
<organism evidence="12 13">
    <name type="scientific">Listeria fleischmannii</name>
    <dbReference type="NCBI Taxonomy" id="1069827"/>
    <lineage>
        <taxon>Bacteria</taxon>
        <taxon>Bacillati</taxon>
        <taxon>Bacillota</taxon>
        <taxon>Bacilli</taxon>
        <taxon>Bacillales</taxon>
        <taxon>Listeriaceae</taxon>
        <taxon>Listeria</taxon>
    </lineage>
</organism>
<feature type="transmembrane region" description="Helical" evidence="9">
    <location>
        <begin position="63"/>
        <end position="91"/>
    </location>
</feature>
<feature type="transmembrane region" description="Helical" evidence="9">
    <location>
        <begin position="169"/>
        <end position="186"/>
    </location>
</feature>
<keyword evidence="6 12" id="KW-0067">ATP-binding</keyword>
<evidence type="ECO:0000256" key="7">
    <source>
        <dbReference type="ARBA" id="ARBA00022989"/>
    </source>
</evidence>
<dbReference type="Pfam" id="PF00664">
    <property type="entry name" value="ABC_membrane"/>
    <property type="match status" value="1"/>
</dbReference>
<dbReference type="SUPFAM" id="SSF90123">
    <property type="entry name" value="ABC transporter transmembrane region"/>
    <property type="match status" value="1"/>
</dbReference>
<dbReference type="CDD" id="cd18551">
    <property type="entry name" value="ABC_6TM_LmrA_like"/>
    <property type="match status" value="1"/>
</dbReference>
<evidence type="ECO:0000259" key="10">
    <source>
        <dbReference type="PROSITE" id="PS50893"/>
    </source>
</evidence>
<dbReference type="GO" id="GO:0016887">
    <property type="term" value="F:ATP hydrolysis activity"/>
    <property type="evidence" value="ECO:0007669"/>
    <property type="project" value="InterPro"/>
</dbReference>
<dbReference type="InterPro" id="IPR003439">
    <property type="entry name" value="ABC_transporter-like_ATP-bd"/>
</dbReference>
<keyword evidence="4 9" id="KW-0812">Transmembrane</keyword>
<evidence type="ECO:0000259" key="11">
    <source>
        <dbReference type="PROSITE" id="PS50929"/>
    </source>
</evidence>
<dbReference type="PANTHER" id="PTHR43394:SF1">
    <property type="entry name" value="ATP-BINDING CASSETTE SUB-FAMILY B MEMBER 10, MITOCHONDRIAL"/>
    <property type="match status" value="1"/>
</dbReference>
<evidence type="ECO:0000256" key="9">
    <source>
        <dbReference type="SAM" id="Phobius"/>
    </source>
</evidence>
<dbReference type="RefSeq" id="WP_185363498.1">
    <property type="nucleotide sequence ID" value="NZ_JAARPY010000008.1"/>
</dbReference>
<gene>
    <name evidence="12" type="ORF">HB844_09385</name>
</gene>